<dbReference type="InterPro" id="IPR013520">
    <property type="entry name" value="Ribonucl_H"/>
</dbReference>
<dbReference type="AlphaFoldDB" id="A0A317PWB5"/>
<dbReference type="GO" id="GO:0003676">
    <property type="term" value="F:nucleic acid binding"/>
    <property type="evidence" value="ECO:0007669"/>
    <property type="project" value="InterPro"/>
</dbReference>
<dbReference type="GO" id="GO:0006259">
    <property type="term" value="P:DNA metabolic process"/>
    <property type="evidence" value="ECO:0007669"/>
    <property type="project" value="UniProtKB-ARBA"/>
</dbReference>
<dbReference type="GO" id="GO:0005829">
    <property type="term" value="C:cytosol"/>
    <property type="evidence" value="ECO:0007669"/>
    <property type="project" value="TreeGrafter"/>
</dbReference>
<dbReference type="Gene3D" id="3.30.420.10">
    <property type="entry name" value="Ribonuclease H-like superfamily/Ribonuclease H"/>
    <property type="match status" value="1"/>
</dbReference>
<comment type="caution">
    <text evidence="5">The sequence shown here is derived from an EMBL/GenBank/DDBJ whole genome shotgun (WGS) entry which is preliminary data.</text>
</comment>
<feature type="domain" description="Exonuclease" evidence="4">
    <location>
        <begin position="49"/>
        <end position="224"/>
    </location>
</feature>
<dbReference type="RefSeq" id="WP_170123779.1">
    <property type="nucleotide sequence ID" value="NZ_QGTS01000009.1"/>
</dbReference>
<dbReference type="CDD" id="cd06127">
    <property type="entry name" value="DEDDh"/>
    <property type="match status" value="1"/>
</dbReference>
<reference evidence="5 6" key="1">
    <citation type="submission" date="2018-05" db="EMBL/GenBank/DDBJ databases">
        <title>Genomic Encyclopedia of Type Strains, Phase IV (KMG-IV): sequencing the most valuable type-strain genomes for metagenomic binning, comparative biology and taxonomic classification.</title>
        <authorList>
            <person name="Goeker M."/>
        </authorList>
    </citation>
    <scope>NUCLEOTIDE SEQUENCE [LARGE SCALE GENOMIC DNA]</scope>
    <source>
        <strain evidence="5 6">DSM 19579</strain>
    </source>
</reference>
<evidence type="ECO:0000256" key="2">
    <source>
        <dbReference type="ARBA" id="ARBA00022801"/>
    </source>
</evidence>
<dbReference type="SUPFAM" id="SSF53098">
    <property type="entry name" value="Ribonuclease H-like"/>
    <property type="match status" value="1"/>
</dbReference>
<dbReference type="PANTHER" id="PTHR30231">
    <property type="entry name" value="DNA POLYMERASE III SUBUNIT EPSILON"/>
    <property type="match status" value="1"/>
</dbReference>
<accession>A0A317PWB5</accession>
<evidence type="ECO:0000313" key="6">
    <source>
        <dbReference type="Proteomes" id="UP000246744"/>
    </source>
</evidence>
<proteinExistence type="predicted"/>
<evidence type="ECO:0000256" key="1">
    <source>
        <dbReference type="ARBA" id="ARBA00022722"/>
    </source>
</evidence>
<sequence>MRWPFLRRSAWQRLAQLYAQQAGLPWPGALATVFSRPLAGENAPLFGQTILALDFETSGLNPDQDNIVSIGFVALPAGIIRLASARHMLVQSAVPEQGDAIRLHHILPQMQRQGLPLAEALESVWQALDGQVVLGHGTVVEQAFIARFFRLAGLPAPALIWLDTLNIEKSLPRPWGMEQEPRGYWQLAEVRRRYGLPDYPAHHALVDAVACAELLLVQIDRLYRHTAASATVGELYQYSQP</sequence>
<dbReference type="Proteomes" id="UP000246744">
    <property type="component" value="Unassembled WGS sequence"/>
</dbReference>
<dbReference type="PANTHER" id="PTHR30231:SF4">
    <property type="entry name" value="PROTEIN NEN2"/>
    <property type="match status" value="1"/>
</dbReference>
<name>A0A317PWB5_9ENTR</name>
<dbReference type="Pfam" id="PF00929">
    <property type="entry name" value="RNase_T"/>
    <property type="match status" value="1"/>
</dbReference>
<keyword evidence="6" id="KW-1185">Reference proteome</keyword>
<keyword evidence="1" id="KW-0540">Nuclease</keyword>
<evidence type="ECO:0000256" key="3">
    <source>
        <dbReference type="ARBA" id="ARBA00022839"/>
    </source>
</evidence>
<evidence type="ECO:0000313" key="5">
    <source>
        <dbReference type="EMBL" id="PWW06959.1"/>
    </source>
</evidence>
<keyword evidence="3" id="KW-0269">Exonuclease</keyword>
<organism evidence="5 6">
    <name type="scientific">Mangrovibacter plantisponsor</name>
    <dbReference type="NCBI Taxonomy" id="451513"/>
    <lineage>
        <taxon>Bacteria</taxon>
        <taxon>Pseudomonadati</taxon>
        <taxon>Pseudomonadota</taxon>
        <taxon>Gammaproteobacteria</taxon>
        <taxon>Enterobacterales</taxon>
        <taxon>Enterobacteriaceae</taxon>
        <taxon>Mangrovibacter</taxon>
    </lineage>
</organism>
<protein>
    <submittedName>
        <fullName evidence="5">DNA polymerase-3 subunit epsilon</fullName>
    </submittedName>
</protein>
<dbReference type="EMBL" id="QGTS01000009">
    <property type="protein sequence ID" value="PWW06959.1"/>
    <property type="molecule type" value="Genomic_DNA"/>
</dbReference>
<dbReference type="InterPro" id="IPR036397">
    <property type="entry name" value="RNaseH_sf"/>
</dbReference>
<dbReference type="InterPro" id="IPR012337">
    <property type="entry name" value="RNaseH-like_sf"/>
</dbReference>
<keyword evidence="2" id="KW-0378">Hydrolase</keyword>
<gene>
    <name evidence="5" type="ORF">DES37_10977</name>
</gene>
<dbReference type="SMART" id="SM00479">
    <property type="entry name" value="EXOIII"/>
    <property type="match status" value="1"/>
</dbReference>
<evidence type="ECO:0000259" key="4">
    <source>
        <dbReference type="SMART" id="SM00479"/>
    </source>
</evidence>
<dbReference type="GO" id="GO:0008408">
    <property type="term" value="F:3'-5' exonuclease activity"/>
    <property type="evidence" value="ECO:0007669"/>
    <property type="project" value="TreeGrafter"/>
</dbReference>